<keyword evidence="4" id="KW-0378">Hydrolase</keyword>
<evidence type="ECO:0000256" key="6">
    <source>
        <dbReference type="ARBA" id="ARBA00023211"/>
    </source>
</evidence>
<evidence type="ECO:0000313" key="8">
    <source>
        <dbReference type="Proteomes" id="UP000275846"/>
    </source>
</evidence>
<proteinExistence type="predicted"/>
<accession>A0A183SGC0</accession>
<organism evidence="9">
    <name type="scientific">Schistocephalus solidus</name>
    <name type="common">Tapeworm</name>
    <dbReference type="NCBI Taxonomy" id="70667"/>
    <lineage>
        <taxon>Eukaryota</taxon>
        <taxon>Metazoa</taxon>
        <taxon>Spiralia</taxon>
        <taxon>Lophotrochozoa</taxon>
        <taxon>Platyhelminthes</taxon>
        <taxon>Cestoda</taxon>
        <taxon>Eucestoda</taxon>
        <taxon>Diphyllobothriidea</taxon>
        <taxon>Diphyllobothriidae</taxon>
        <taxon>Schistocephalus</taxon>
    </lineage>
</organism>
<dbReference type="AlphaFoldDB" id="A0A183SGC0"/>
<dbReference type="GO" id="GO:0010945">
    <property type="term" value="F:coenzyme A diphosphatase activity"/>
    <property type="evidence" value="ECO:0007669"/>
    <property type="project" value="InterPro"/>
</dbReference>
<evidence type="ECO:0000313" key="9">
    <source>
        <dbReference type="WBParaSite" id="SSLN_0000336801-mRNA-1"/>
    </source>
</evidence>
<evidence type="ECO:0000256" key="4">
    <source>
        <dbReference type="ARBA" id="ARBA00022801"/>
    </source>
</evidence>
<dbReference type="EMBL" id="UYSU01032483">
    <property type="protein sequence ID" value="VDL89653.1"/>
    <property type="molecule type" value="Genomic_DNA"/>
</dbReference>
<evidence type="ECO:0000313" key="7">
    <source>
        <dbReference type="EMBL" id="VDL89653.1"/>
    </source>
</evidence>
<name>A0A183SGC0_SCHSO</name>
<reference evidence="7 8" key="2">
    <citation type="submission" date="2018-11" db="EMBL/GenBank/DDBJ databases">
        <authorList>
            <consortium name="Pathogen Informatics"/>
        </authorList>
    </citation>
    <scope>NUCLEOTIDE SEQUENCE [LARGE SCALE GENOMIC DNA]</scope>
    <source>
        <strain evidence="7 8">NST_G2</strain>
    </source>
</reference>
<dbReference type="GO" id="GO:0046872">
    <property type="term" value="F:metal ion binding"/>
    <property type="evidence" value="ECO:0007669"/>
    <property type="project" value="UniProtKB-KW"/>
</dbReference>
<evidence type="ECO:0000256" key="3">
    <source>
        <dbReference type="ARBA" id="ARBA00022723"/>
    </source>
</evidence>
<protein>
    <submittedName>
        <fullName evidence="7 9">Uncharacterized protein</fullName>
    </submittedName>
</protein>
<keyword evidence="3" id="KW-0479">Metal-binding</keyword>
<evidence type="ECO:0000256" key="5">
    <source>
        <dbReference type="ARBA" id="ARBA00022842"/>
    </source>
</evidence>
<dbReference type="OrthoDB" id="10262892at2759"/>
<dbReference type="InterPro" id="IPR045121">
    <property type="entry name" value="CoAse"/>
</dbReference>
<comment type="cofactor">
    <cofactor evidence="2">
        <name>Mg(2+)</name>
        <dbReference type="ChEBI" id="CHEBI:18420"/>
    </cofactor>
</comment>
<keyword evidence="5" id="KW-0460">Magnesium</keyword>
<keyword evidence="6" id="KW-0464">Manganese</keyword>
<sequence>MSKFGQIFGSSNRQRCVSLLKKVTPLRPKPEICHDSAVLIPLIYYDGRPAILYTKRSMCLRLHPGEVSFINPVVGFCGYYNSQTGTLSVRPDGDHHHHDSDGGAVKLTVNEAEVDSLIFRSIDWLCDKRNFHYALFCEHRAVPFTGISSLRSRPYKVRPRPSPHSMRFAMPVFGGPPGKSDWPRIWGLTGLMTYQLLTCLLPNGMHPHPLLPGVFDRHF</sequence>
<dbReference type="PANTHER" id="PTHR12992">
    <property type="entry name" value="NUDIX HYDROLASE"/>
    <property type="match status" value="1"/>
</dbReference>
<keyword evidence="8" id="KW-1185">Reference proteome</keyword>
<dbReference type="STRING" id="70667.A0A183SGC0"/>
<dbReference type="WBParaSite" id="SSLN_0000336801-mRNA-1">
    <property type="protein sequence ID" value="SSLN_0000336801-mRNA-1"/>
    <property type="gene ID" value="SSLN_0000336801"/>
</dbReference>
<dbReference type="Proteomes" id="UP000275846">
    <property type="component" value="Unassembled WGS sequence"/>
</dbReference>
<comment type="cofactor">
    <cofactor evidence="1">
        <name>Mn(2+)</name>
        <dbReference type="ChEBI" id="CHEBI:29035"/>
    </cofactor>
</comment>
<evidence type="ECO:0000256" key="2">
    <source>
        <dbReference type="ARBA" id="ARBA00001946"/>
    </source>
</evidence>
<gene>
    <name evidence="7" type="ORF">SSLN_LOCUS3268</name>
</gene>
<reference evidence="9" key="1">
    <citation type="submission" date="2016-06" db="UniProtKB">
        <authorList>
            <consortium name="WormBaseParasite"/>
        </authorList>
    </citation>
    <scope>IDENTIFICATION</scope>
</reference>
<evidence type="ECO:0000256" key="1">
    <source>
        <dbReference type="ARBA" id="ARBA00001936"/>
    </source>
</evidence>
<dbReference type="PANTHER" id="PTHR12992:SF11">
    <property type="entry name" value="MITOCHONDRIAL COENZYME A DIPHOSPHATASE NUDT8"/>
    <property type="match status" value="1"/>
</dbReference>